<accession>A0A1R1WZW6</accession>
<protein>
    <submittedName>
        <fullName evidence="1">Uncharacterized protein</fullName>
    </submittedName>
</protein>
<evidence type="ECO:0000313" key="2">
    <source>
        <dbReference type="Proteomes" id="UP000187283"/>
    </source>
</evidence>
<organism evidence="1 2">
    <name type="scientific">Smittium culicis</name>
    <dbReference type="NCBI Taxonomy" id="133412"/>
    <lineage>
        <taxon>Eukaryota</taxon>
        <taxon>Fungi</taxon>
        <taxon>Fungi incertae sedis</taxon>
        <taxon>Zoopagomycota</taxon>
        <taxon>Kickxellomycotina</taxon>
        <taxon>Harpellomycetes</taxon>
        <taxon>Harpellales</taxon>
        <taxon>Legeriomycetaceae</taxon>
        <taxon>Smittium</taxon>
    </lineage>
</organism>
<reference evidence="1 2" key="1">
    <citation type="submission" date="2017-01" db="EMBL/GenBank/DDBJ databases">
        <authorList>
            <person name="Mah S.A."/>
            <person name="Swanson W.J."/>
            <person name="Moy G.W."/>
            <person name="Vacquier V.D."/>
        </authorList>
    </citation>
    <scope>NUCLEOTIDE SEQUENCE [LARGE SCALE GENOMIC DNA]</scope>
    <source>
        <strain evidence="1 2">GSMNP</strain>
    </source>
</reference>
<keyword evidence="2" id="KW-1185">Reference proteome</keyword>
<comment type="caution">
    <text evidence="1">The sequence shown here is derived from an EMBL/GenBank/DDBJ whole genome shotgun (WGS) entry which is preliminary data.</text>
</comment>
<evidence type="ECO:0000313" key="1">
    <source>
        <dbReference type="EMBL" id="OMJ07932.1"/>
    </source>
</evidence>
<dbReference type="OrthoDB" id="5517189at2759"/>
<dbReference type="EMBL" id="LSSN01005932">
    <property type="protein sequence ID" value="OMJ07932.1"/>
    <property type="molecule type" value="Genomic_DNA"/>
</dbReference>
<proteinExistence type="predicted"/>
<dbReference type="AlphaFoldDB" id="A0A1R1WZW6"/>
<dbReference type="Proteomes" id="UP000187283">
    <property type="component" value="Unassembled WGS sequence"/>
</dbReference>
<dbReference type="STRING" id="133412.A0A1R1WZW6"/>
<sequence length="203" mass="23668">MSWGQFKDKDHGAIEAMGIVSKHLEGTHYTIQGDFRNRVTYYIFHKESEAEKLIKNLIYRQGIKIEFYQTLEFEEDIKIINIPNFKSVDINTMIYIIKIQPENSGEIKDISALSRKRTEEFLPYGKKILFAKKSIDTDLPSLFAHEGGDINLFYRRCKEACSFCKEDGYWKSAYPQLEKKKNLNSSKKVTQIIKPNEIVAKLI</sequence>
<gene>
    <name evidence="1" type="ORF">AYI70_g11880</name>
</gene>
<name>A0A1R1WZW6_9FUNG</name>